<dbReference type="Proteomes" id="UP001432222">
    <property type="component" value="Chromosome"/>
</dbReference>
<accession>A0ABZ1U7R9</accession>
<dbReference type="InterPro" id="IPR011006">
    <property type="entry name" value="CheY-like_superfamily"/>
</dbReference>
<dbReference type="CDD" id="cd06170">
    <property type="entry name" value="LuxR_C_like"/>
    <property type="match status" value="1"/>
</dbReference>
<name>A0ABZ1U7R9_9ACTN</name>
<dbReference type="RefSeq" id="WP_328957783.1">
    <property type="nucleotide sequence ID" value="NZ_CP108110.1"/>
</dbReference>
<keyword evidence="9" id="KW-1185">Reference proteome</keyword>
<evidence type="ECO:0000256" key="4">
    <source>
        <dbReference type="ARBA" id="ARBA00023163"/>
    </source>
</evidence>
<evidence type="ECO:0000256" key="5">
    <source>
        <dbReference type="PROSITE-ProRule" id="PRU00169"/>
    </source>
</evidence>
<evidence type="ECO:0000259" key="6">
    <source>
        <dbReference type="PROSITE" id="PS50043"/>
    </source>
</evidence>
<dbReference type="PROSITE" id="PS50043">
    <property type="entry name" value="HTH_LUXR_2"/>
    <property type="match status" value="1"/>
</dbReference>
<evidence type="ECO:0000256" key="2">
    <source>
        <dbReference type="ARBA" id="ARBA00023015"/>
    </source>
</evidence>
<feature type="domain" description="HTH luxR-type" evidence="6">
    <location>
        <begin position="158"/>
        <end position="223"/>
    </location>
</feature>
<dbReference type="EMBL" id="CP108110">
    <property type="protein sequence ID" value="WUQ87223.1"/>
    <property type="molecule type" value="Genomic_DNA"/>
</dbReference>
<keyword evidence="4" id="KW-0804">Transcription</keyword>
<dbReference type="Pfam" id="PF00196">
    <property type="entry name" value="GerE"/>
    <property type="match status" value="1"/>
</dbReference>
<gene>
    <name evidence="8" type="ORF">OHA16_32235</name>
</gene>
<dbReference type="PANTHER" id="PTHR43214">
    <property type="entry name" value="TWO-COMPONENT RESPONSE REGULATOR"/>
    <property type="match status" value="1"/>
</dbReference>
<dbReference type="InterPro" id="IPR000792">
    <property type="entry name" value="Tscrpt_reg_LuxR_C"/>
</dbReference>
<dbReference type="InterPro" id="IPR001789">
    <property type="entry name" value="Sig_transdc_resp-reg_receiver"/>
</dbReference>
<dbReference type="SUPFAM" id="SSF46894">
    <property type="entry name" value="C-terminal effector domain of the bipartite response regulators"/>
    <property type="match status" value="1"/>
</dbReference>
<dbReference type="Gene3D" id="3.40.50.2300">
    <property type="match status" value="1"/>
</dbReference>
<dbReference type="SUPFAM" id="SSF52172">
    <property type="entry name" value="CheY-like"/>
    <property type="match status" value="1"/>
</dbReference>
<evidence type="ECO:0000313" key="8">
    <source>
        <dbReference type="EMBL" id="WUQ87223.1"/>
    </source>
</evidence>
<evidence type="ECO:0000313" key="9">
    <source>
        <dbReference type="Proteomes" id="UP001432222"/>
    </source>
</evidence>
<evidence type="ECO:0000256" key="3">
    <source>
        <dbReference type="ARBA" id="ARBA00023125"/>
    </source>
</evidence>
<evidence type="ECO:0000259" key="7">
    <source>
        <dbReference type="PROSITE" id="PS50110"/>
    </source>
</evidence>
<dbReference type="PRINTS" id="PR00038">
    <property type="entry name" value="HTHLUXR"/>
</dbReference>
<dbReference type="SMART" id="SM00448">
    <property type="entry name" value="REC"/>
    <property type="match status" value="1"/>
</dbReference>
<dbReference type="CDD" id="cd17535">
    <property type="entry name" value="REC_NarL-like"/>
    <property type="match status" value="1"/>
</dbReference>
<dbReference type="InterPro" id="IPR058245">
    <property type="entry name" value="NreC/VraR/RcsB-like_REC"/>
</dbReference>
<protein>
    <submittedName>
        <fullName evidence="8">Response regulator transcription factor</fullName>
    </submittedName>
</protein>
<dbReference type="InterPro" id="IPR016032">
    <property type="entry name" value="Sig_transdc_resp-reg_C-effctor"/>
</dbReference>
<evidence type="ECO:0000256" key="1">
    <source>
        <dbReference type="ARBA" id="ARBA00022553"/>
    </source>
</evidence>
<organism evidence="8 9">
    <name type="scientific">Kitasatospora purpeofusca</name>
    <dbReference type="NCBI Taxonomy" id="67352"/>
    <lineage>
        <taxon>Bacteria</taxon>
        <taxon>Bacillati</taxon>
        <taxon>Actinomycetota</taxon>
        <taxon>Actinomycetes</taxon>
        <taxon>Kitasatosporales</taxon>
        <taxon>Streptomycetaceae</taxon>
        <taxon>Kitasatospora</taxon>
    </lineage>
</organism>
<sequence length="226" mass="23793">MTVRVLVADDQALVRAGFAGILRLAPGFTVAGEASDGAEAVELAHRERPDVVLMDIRMPGLDGIEATRRIVAGPSGSRVLILTTYELDTYVRCALRAGAAGFLLKDAEPAELLAAVRAVAAGEGALAPGITRRLITELTELLADGPGTAAEDPERARARAAVLALTAREREVLALVGDGLTNPEIGARLHITEGTTKTHIGRLLHKLAARDRVRLAILAHRAGLSR</sequence>
<feature type="modified residue" description="4-aspartylphosphate" evidence="5">
    <location>
        <position position="55"/>
    </location>
</feature>
<dbReference type="Pfam" id="PF00072">
    <property type="entry name" value="Response_reg"/>
    <property type="match status" value="1"/>
</dbReference>
<keyword evidence="1 5" id="KW-0597">Phosphoprotein</keyword>
<reference evidence="8" key="1">
    <citation type="submission" date="2022-10" db="EMBL/GenBank/DDBJ databases">
        <title>The complete genomes of actinobacterial strains from the NBC collection.</title>
        <authorList>
            <person name="Joergensen T.S."/>
            <person name="Alvarez Arevalo M."/>
            <person name="Sterndorff E.B."/>
            <person name="Faurdal D."/>
            <person name="Vuksanovic O."/>
            <person name="Mourched A.-S."/>
            <person name="Charusanti P."/>
            <person name="Shaw S."/>
            <person name="Blin K."/>
            <person name="Weber T."/>
        </authorList>
    </citation>
    <scope>NUCLEOTIDE SEQUENCE</scope>
    <source>
        <strain evidence="8">NBC_00222</strain>
    </source>
</reference>
<dbReference type="PROSITE" id="PS50110">
    <property type="entry name" value="RESPONSE_REGULATORY"/>
    <property type="match status" value="1"/>
</dbReference>
<dbReference type="PANTHER" id="PTHR43214:SF24">
    <property type="entry name" value="TRANSCRIPTIONAL REGULATORY PROTEIN NARL-RELATED"/>
    <property type="match status" value="1"/>
</dbReference>
<dbReference type="InterPro" id="IPR039420">
    <property type="entry name" value="WalR-like"/>
</dbReference>
<dbReference type="SMART" id="SM00421">
    <property type="entry name" value="HTH_LUXR"/>
    <property type="match status" value="1"/>
</dbReference>
<keyword evidence="2" id="KW-0805">Transcription regulation</keyword>
<proteinExistence type="predicted"/>
<feature type="domain" description="Response regulatory" evidence="7">
    <location>
        <begin position="4"/>
        <end position="120"/>
    </location>
</feature>
<keyword evidence="3" id="KW-0238">DNA-binding</keyword>